<feature type="transmembrane region" description="Helical" evidence="4">
    <location>
        <begin position="184"/>
        <end position="205"/>
    </location>
</feature>
<reference evidence="6" key="1">
    <citation type="submission" date="2009-10" db="EMBL/GenBank/DDBJ databases">
        <title>Complete sequence of Bacillus selenitireducens MLS10.</title>
        <authorList>
            <consortium name="US DOE Joint Genome Institute"/>
            <person name="Lucas S."/>
            <person name="Copeland A."/>
            <person name="Lapidus A."/>
            <person name="Glavina del Rio T."/>
            <person name="Dalin E."/>
            <person name="Tice H."/>
            <person name="Bruce D."/>
            <person name="Goodwin L."/>
            <person name="Pitluck S."/>
            <person name="Sims D."/>
            <person name="Brettin T."/>
            <person name="Detter J.C."/>
            <person name="Han C."/>
            <person name="Larimer F."/>
            <person name="Land M."/>
            <person name="Hauser L."/>
            <person name="Kyrpides N."/>
            <person name="Ovchinnikova G."/>
            <person name="Stolz J."/>
        </authorList>
    </citation>
    <scope>NUCLEOTIDE SEQUENCE [LARGE SCALE GENOMIC DNA]</scope>
    <source>
        <strain evidence="6">MLS10</strain>
    </source>
</reference>
<gene>
    <name evidence="6" type="ordered locus">Bsel_1506</name>
</gene>
<sequence length="555" mass="62215">MVRTLYGLIAVIVMVSLSAGAIILHYSSQVQEQSQSMEETSQFQDQYTELVMTIKQIGLLNYQLVTDGYSEDQINELDRLLTEADSHYISLVNDADEQGEIRHYLDFIEDSLTAYRQLYDDHFSTIYVGDEVERIRSRVVPVITRTEVSLANVDDRIQNQLTDNRENAAGNLEAALQTTNTMTIGAITVLLFVPLVSLILFATSFRNGFRHVLERINAYDNGDLSFEHSHERTDEFGHVDKRLGHMGDTLNKLFKVNEEVGAKVYELTDAADRMSHEQIRGMDHISASMTQFTKQTASQSEFVSSVSATTEQVSAGSQEIRSSIEQMNARMTQVNQVTENGRETMLSLQELVKRLIKEAETAKTDVGQMKEKLEHMSKFLEGIDGIADQTNLLAINASIEAAKAGKEGRSFAVVADEIRKLSQGTNDFSKQSAEVVKELNRDTDQVFQSFGSLTERMRETGERSEKTTELFTDIALSNRSASKDQADIEESIAQINEAIEEVVEAVTELADSAVELESRTKEVDQEVTVQQERQTLLNDQVRTITEESAKLKSGL</sequence>
<dbReference type="PANTHER" id="PTHR32089:SF112">
    <property type="entry name" value="LYSOZYME-LIKE PROTEIN-RELATED"/>
    <property type="match status" value="1"/>
</dbReference>
<dbReference type="GO" id="GO:0016020">
    <property type="term" value="C:membrane"/>
    <property type="evidence" value="ECO:0007669"/>
    <property type="project" value="InterPro"/>
</dbReference>
<feature type="coiled-coil region" evidence="3">
    <location>
        <begin position="345"/>
        <end position="372"/>
    </location>
</feature>
<keyword evidence="7" id="KW-1185">Reference proteome</keyword>
<dbReference type="AlphaFoldDB" id="D6XT82"/>
<dbReference type="HOGENOM" id="CLU_490636_0_0_9"/>
<dbReference type="STRING" id="439292.Bsel_1506"/>
<name>D6XT82_BACIE</name>
<dbReference type="PROSITE" id="PS50111">
    <property type="entry name" value="CHEMOTAXIS_TRANSDUC_2"/>
    <property type="match status" value="1"/>
</dbReference>
<evidence type="ECO:0000256" key="2">
    <source>
        <dbReference type="PROSITE-ProRule" id="PRU00284"/>
    </source>
</evidence>
<dbReference type="InterPro" id="IPR004089">
    <property type="entry name" value="MCPsignal_dom"/>
</dbReference>
<organism evidence="6 7">
    <name type="scientific">Bacillus selenitireducens (strain ATCC 700615 / DSM 15326 / MLS10)</name>
    <dbReference type="NCBI Taxonomy" id="439292"/>
    <lineage>
        <taxon>Bacteria</taxon>
        <taxon>Bacillati</taxon>
        <taxon>Bacillota</taxon>
        <taxon>Bacilli</taxon>
        <taxon>Bacillales</taxon>
        <taxon>Bacillaceae</taxon>
        <taxon>Salisediminibacterium</taxon>
    </lineage>
</organism>
<evidence type="ECO:0000259" key="5">
    <source>
        <dbReference type="PROSITE" id="PS50111"/>
    </source>
</evidence>
<keyword evidence="4" id="KW-0472">Membrane</keyword>
<feature type="transmembrane region" description="Helical" evidence="4">
    <location>
        <begin position="6"/>
        <end position="27"/>
    </location>
</feature>
<dbReference type="Gene3D" id="1.10.287.950">
    <property type="entry name" value="Methyl-accepting chemotaxis protein"/>
    <property type="match status" value="1"/>
</dbReference>
<proteinExistence type="predicted"/>
<keyword evidence="4" id="KW-0812">Transmembrane</keyword>
<dbReference type="GO" id="GO:0007165">
    <property type="term" value="P:signal transduction"/>
    <property type="evidence" value="ECO:0007669"/>
    <property type="project" value="UniProtKB-KW"/>
</dbReference>
<evidence type="ECO:0000256" key="1">
    <source>
        <dbReference type="ARBA" id="ARBA00023224"/>
    </source>
</evidence>
<dbReference type="SUPFAM" id="SSF58104">
    <property type="entry name" value="Methyl-accepting chemotaxis protein (MCP) signaling domain"/>
    <property type="match status" value="1"/>
</dbReference>
<dbReference type="PANTHER" id="PTHR32089">
    <property type="entry name" value="METHYL-ACCEPTING CHEMOTAXIS PROTEIN MCPB"/>
    <property type="match status" value="1"/>
</dbReference>
<evidence type="ECO:0000256" key="4">
    <source>
        <dbReference type="SAM" id="Phobius"/>
    </source>
</evidence>
<feature type="coiled-coil region" evidence="3">
    <location>
        <begin position="488"/>
        <end position="519"/>
    </location>
</feature>
<feature type="domain" description="Methyl-accepting transducer" evidence="5">
    <location>
        <begin position="274"/>
        <end position="510"/>
    </location>
</feature>
<keyword evidence="1 2" id="KW-0807">Transducer</keyword>
<dbReference type="Proteomes" id="UP000000271">
    <property type="component" value="Chromosome"/>
</dbReference>
<dbReference type="KEGG" id="bse:Bsel_1506"/>
<keyword evidence="4" id="KW-1133">Transmembrane helix</keyword>
<dbReference type="EMBL" id="CP001791">
    <property type="protein sequence ID" value="ADH99018.1"/>
    <property type="molecule type" value="Genomic_DNA"/>
</dbReference>
<dbReference type="Gene3D" id="6.10.340.10">
    <property type="match status" value="1"/>
</dbReference>
<dbReference type="SMART" id="SM00283">
    <property type="entry name" value="MA"/>
    <property type="match status" value="1"/>
</dbReference>
<dbReference type="Pfam" id="PF00015">
    <property type="entry name" value="MCPsignal"/>
    <property type="match status" value="1"/>
</dbReference>
<protein>
    <submittedName>
        <fullName evidence="6">Methyl-accepting chemotaxis sensory transducer</fullName>
    </submittedName>
</protein>
<keyword evidence="3" id="KW-0175">Coiled coil</keyword>
<evidence type="ECO:0000313" key="7">
    <source>
        <dbReference type="Proteomes" id="UP000000271"/>
    </source>
</evidence>
<accession>D6XT82</accession>
<dbReference type="eggNOG" id="COG0840">
    <property type="taxonomic scope" value="Bacteria"/>
</dbReference>
<evidence type="ECO:0000313" key="6">
    <source>
        <dbReference type="EMBL" id="ADH99018.1"/>
    </source>
</evidence>
<evidence type="ECO:0000256" key="3">
    <source>
        <dbReference type="SAM" id="Coils"/>
    </source>
</evidence>